<dbReference type="OrthoDB" id="6611808at2759"/>
<name>A0A9P0CW35_9CUCU</name>
<protein>
    <submittedName>
        <fullName evidence="2">Uncharacterized protein</fullName>
    </submittedName>
</protein>
<dbReference type="EMBL" id="OV651832">
    <property type="protein sequence ID" value="CAH1107265.1"/>
    <property type="molecule type" value="Genomic_DNA"/>
</dbReference>
<keyword evidence="3" id="KW-1185">Reference proteome</keyword>
<reference evidence="2" key="1">
    <citation type="submission" date="2022-01" db="EMBL/GenBank/DDBJ databases">
        <authorList>
            <person name="King R."/>
        </authorList>
    </citation>
    <scope>NUCLEOTIDE SEQUENCE</scope>
</reference>
<proteinExistence type="predicted"/>
<sequence length="336" mass="37220">MVLNFPGKSKRCDEKTRVLRCIKAMKKNLNKSRCNYYLKCNFYTRTSGISISCFSCNSCPQICCLPIILLPRCTEISSCSTPPPSPACLQPSLNIILPSNQSPPLRCSPLDCYQPTDSYSPPTDSNPPLIDSSNSPPTNLDSSPIKYFSPPVDSYWFTPPDYCSISPVCCAPHLPSSGFNYPQVYYNLQPPNEYVFLPRCAPTASLCSLCASHSSDSCRPEIITSCPKLVTQSCPIRILTSNQRLKNNQISSIIKPFYIRSYELRGSKFLKCMCRSHFGLQDFCPRTGCNGSAACLTYPPCCLPSQFVYSCHAIPKGVLQKFYSSTGDSCLQCSFG</sequence>
<dbReference type="Proteomes" id="UP001153636">
    <property type="component" value="Chromosome 20"/>
</dbReference>
<feature type="compositionally biased region" description="Polar residues" evidence="1">
    <location>
        <begin position="131"/>
        <end position="141"/>
    </location>
</feature>
<evidence type="ECO:0000256" key="1">
    <source>
        <dbReference type="SAM" id="MobiDB-lite"/>
    </source>
</evidence>
<gene>
    <name evidence="2" type="ORF">PSYICH_LOCUS8001</name>
</gene>
<evidence type="ECO:0000313" key="2">
    <source>
        <dbReference type="EMBL" id="CAH1107265.1"/>
    </source>
</evidence>
<dbReference type="AlphaFoldDB" id="A0A9P0CW35"/>
<accession>A0A9P0CW35</accession>
<evidence type="ECO:0000313" key="3">
    <source>
        <dbReference type="Proteomes" id="UP001153636"/>
    </source>
</evidence>
<organism evidence="2 3">
    <name type="scientific">Psylliodes chrysocephalus</name>
    <dbReference type="NCBI Taxonomy" id="3402493"/>
    <lineage>
        <taxon>Eukaryota</taxon>
        <taxon>Metazoa</taxon>
        <taxon>Ecdysozoa</taxon>
        <taxon>Arthropoda</taxon>
        <taxon>Hexapoda</taxon>
        <taxon>Insecta</taxon>
        <taxon>Pterygota</taxon>
        <taxon>Neoptera</taxon>
        <taxon>Endopterygota</taxon>
        <taxon>Coleoptera</taxon>
        <taxon>Polyphaga</taxon>
        <taxon>Cucujiformia</taxon>
        <taxon>Chrysomeloidea</taxon>
        <taxon>Chrysomelidae</taxon>
        <taxon>Galerucinae</taxon>
        <taxon>Alticini</taxon>
        <taxon>Psylliodes</taxon>
    </lineage>
</organism>
<feature type="region of interest" description="Disordered" evidence="1">
    <location>
        <begin position="118"/>
        <end position="141"/>
    </location>
</feature>